<dbReference type="InterPro" id="IPR036179">
    <property type="entry name" value="Ig-like_dom_sf"/>
</dbReference>
<dbReference type="SUPFAM" id="SSF48726">
    <property type="entry name" value="Immunoglobulin"/>
    <property type="match status" value="2"/>
</dbReference>
<evidence type="ECO:0000256" key="2">
    <source>
        <dbReference type="SAM" id="SignalP"/>
    </source>
</evidence>
<keyword evidence="1" id="KW-1133">Transmembrane helix</keyword>
<feature type="domain" description="Ig-like" evidence="3">
    <location>
        <begin position="4"/>
        <end position="123"/>
    </location>
</feature>
<feature type="signal peptide" evidence="2">
    <location>
        <begin position="1"/>
        <end position="20"/>
    </location>
</feature>
<dbReference type="InterPro" id="IPR013783">
    <property type="entry name" value="Ig-like_fold"/>
</dbReference>
<keyword evidence="5" id="KW-1185">Reference proteome</keyword>
<organism evidence="4 5">
    <name type="scientific">Cirrhinus molitorella</name>
    <name type="common">mud carp</name>
    <dbReference type="NCBI Taxonomy" id="172907"/>
    <lineage>
        <taxon>Eukaryota</taxon>
        <taxon>Metazoa</taxon>
        <taxon>Chordata</taxon>
        <taxon>Craniata</taxon>
        <taxon>Vertebrata</taxon>
        <taxon>Euteleostomi</taxon>
        <taxon>Actinopterygii</taxon>
        <taxon>Neopterygii</taxon>
        <taxon>Teleostei</taxon>
        <taxon>Ostariophysi</taxon>
        <taxon>Cypriniformes</taxon>
        <taxon>Cyprinidae</taxon>
        <taxon>Labeoninae</taxon>
        <taxon>Labeonini</taxon>
        <taxon>Cirrhinus</taxon>
    </lineage>
</organism>
<sequence length="339" mass="38155">MVHPFVLFLLCLWRLVGVFGVDSEEIKSVSVMKGDSVTLNTDVSEGQKYLFIQWMFRSTRIAEVNRLTQANLTYDGSDGIFRDRLHLDETGSLTITNTRTTDSGLYQLTVVNKEAIYTRYNVTVYDVADEVKSISVIEGDSITLNTDATEVQKYLFIQWMFGSFRIAEINRLTQTNSTYDADGRSRDRLKLDQTGSLTITNTRTTDSGLYQLSVVSRETRYTNFKVTVYERTSSSNCVSSSCVVKSSTVIRNEESNVTELTQPNSDHIHCCGITEAVIRLVVSALVGVAAVAVLVYDIRSTRSELNRTEESGYLCQTHGVKSDIQYEGSRRLSSRYVQM</sequence>
<reference evidence="4 5" key="1">
    <citation type="submission" date="2023-09" db="EMBL/GenBank/DDBJ databases">
        <authorList>
            <person name="Wang M."/>
        </authorList>
    </citation>
    <scope>NUCLEOTIDE SEQUENCE [LARGE SCALE GENOMIC DNA]</scope>
    <source>
        <strain evidence="4">GT-2023</strain>
        <tissue evidence="4">Liver</tissue>
    </source>
</reference>
<evidence type="ECO:0000313" key="5">
    <source>
        <dbReference type="Proteomes" id="UP001558613"/>
    </source>
</evidence>
<dbReference type="Proteomes" id="UP001558613">
    <property type="component" value="Unassembled WGS sequence"/>
</dbReference>
<proteinExistence type="predicted"/>
<dbReference type="InterPro" id="IPR013106">
    <property type="entry name" value="Ig_V-set"/>
</dbReference>
<name>A0ABR3L2G5_9TELE</name>
<gene>
    <name evidence="4" type="ORF">QQF64_034558</name>
</gene>
<evidence type="ECO:0000259" key="3">
    <source>
        <dbReference type="PROSITE" id="PS50835"/>
    </source>
</evidence>
<dbReference type="EMBL" id="JAYMGO010000222">
    <property type="protein sequence ID" value="KAL1246595.1"/>
    <property type="molecule type" value="Genomic_DNA"/>
</dbReference>
<dbReference type="Gene3D" id="2.60.40.10">
    <property type="entry name" value="Immunoglobulins"/>
    <property type="match status" value="2"/>
</dbReference>
<keyword evidence="1" id="KW-0812">Transmembrane</keyword>
<keyword evidence="1" id="KW-0472">Membrane</keyword>
<keyword evidence="2" id="KW-0732">Signal</keyword>
<dbReference type="PROSITE" id="PS50835">
    <property type="entry name" value="IG_LIKE"/>
    <property type="match status" value="1"/>
</dbReference>
<evidence type="ECO:0000256" key="1">
    <source>
        <dbReference type="SAM" id="Phobius"/>
    </source>
</evidence>
<dbReference type="InterPro" id="IPR003599">
    <property type="entry name" value="Ig_sub"/>
</dbReference>
<accession>A0ABR3L2G5</accession>
<dbReference type="SMART" id="SM00409">
    <property type="entry name" value="IG"/>
    <property type="match status" value="2"/>
</dbReference>
<dbReference type="InterPro" id="IPR007110">
    <property type="entry name" value="Ig-like_dom"/>
</dbReference>
<comment type="caution">
    <text evidence="4">The sequence shown here is derived from an EMBL/GenBank/DDBJ whole genome shotgun (WGS) entry which is preliminary data.</text>
</comment>
<dbReference type="Pfam" id="PF07686">
    <property type="entry name" value="V-set"/>
    <property type="match status" value="2"/>
</dbReference>
<dbReference type="PANTHER" id="PTHR21063:SF4">
    <property type="entry name" value="CD48 ANTIGEN-RELATED"/>
    <property type="match status" value="1"/>
</dbReference>
<dbReference type="PANTHER" id="PTHR21063">
    <property type="entry name" value="LFA-3"/>
    <property type="match status" value="1"/>
</dbReference>
<feature type="transmembrane region" description="Helical" evidence="1">
    <location>
        <begin position="276"/>
        <end position="298"/>
    </location>
</feature>
<protein>
    <recommendedName>
        <fullName evidence="3">Ig-like domain-containing protein</fullName>
    </recommendedName>
</protein>
<evidence type="ECO:0000313" key="4">
    <source>
        <dbReference type="EMBL" id="KAL1246595.1"/>
    </source>
</evidence>
<feature type="chain" id="PRO_5045516536" description="Ig-like domain-containing protein" evidence="2">
    <location>
        <begin position="21"/>
        <end position="339"/>
    </location>
</feature>